<dbReference type="KEGG" id="cis:CINS_1043"/>
<dbReference type="Proteomes" id="UP000031163">
    <property type="component" value="Chromosome"/>
</dbReference>
<evidence type="ECO:0000313" key="2">
    <source>
        <dbReference type="Proteomes" id="UP000031163"/>
    </source>
</evidence>
<sequence>MQIKTKNINCQSCVNLIKASLEDEFGPMQIDIENKTINIDLQDNQIQNFKDQLKDLGFEVLEND</sequence>
<dbReference type="RefSeq" id="WP_039650440.1">
    <property type="nucleotide sequence ID" value="NZ_CP007770.1"/>
</dbReference>
<evidence type="ECO:0000313" key="1">
    <source>
        <dbReference type="EMBL" id="AJC88005.1"/>
    </source>
</evidence>
<dbReference type="SUPFAM" id="SSF55008">
    <property type="entry name" value="HMA, heavy metal-associated domain"/>
    <property type="match status" value="1"/>
</dbReference>
<name>A0A0A8H2Y2_9BACT</name>
<protein>
    <submittedName>
        <fullName evidence="1">Heavy-metal-associated domain protein, putative copper metallochaperone CopZ</fullName>
    </submittedName>
</protein>
<proteinExistence type="predicted"/>
<dbReference type="InterPro" id="IPR036163">
    <property type="entry name" value="HMA_dom_sf"/>
</dbReference>
<reference evidence="1 2" key="1">
    <citation type="journal article" date="2014" name="Genome Biol. Evol.">
        <title>Comparative Genomics of the Campylobacter lari Group.</title>
        <authorList>
            <person name="Miller W.G."/>
            <person name="Yee E."/>
            <person name="Chapman M.H."/>
            <person name="Smith T.P."/>
            <person name="Bono J.L."/>
            <person name="Huynh S."/>
            <person name="Parker C.T."/>
            <person name="Vandamme P."/>
            <person name="Luong K."/>
            <person name="Korlach J."/>
        </authorList>
    </citation>
    <scope>NUCLEOTIDE SEQUENCE [LARGE SCALE GENOMIC DNA]</scope>
    <source>
        <strain evidence="1 2">NCTC 12927</strain>
    </source>
</reference>
<dbReference type="AlphaFoldDB" id="A0A0A8H2Y2"/>
<gene>
    <name evidence="1" type="ORF">CINS_1043</name>
</gene>
<dbReference type="GO" id="GO:0046872">
    <property type="term" value="F:metal ion binding"/>
    <property type="evidence" value="ECO:0007669"/>
    <property type="project" value="InterPro"/>
</dbReference>
<organism evidence="1 2">
    <name type="scientific">Campylobacter insulaenigrae NCTC 12927</name>
    <dbReference type="NCBI Taxonomy" id="1031564"/>
    <lineage>
        <taxon>Bacteria</taxon>
        <taxon>Pseudomonadati</taxon>
        <taxon>Campylobacterota</taxon>
        <taxon>Epsilonproteobacteria</taxon>
        <taxon>Campylobacterales</taxon>
        <taxon>Campylobacteraceae</taxon>
        <taxon>Campylobacter</taxon>
    </lineage>
</organism>
<dbReference type="HOGENOM" id="CLU_134973_5_4_7"/>
<dbReference type="GeneID" id="74431833"/>
<dbReference type="EMBL" id="CP007770">
    <property type="protein sequence ID" value="AJC88005.1"/>
    <property type="molecule type" value="Genomic_DNA"/>
</dbReference>
<accession>A0A0A8H2Y2</accession>
<dbReference type="STRING" id="1031564.CINS_1043"/>
<dbReference type="Gene3D" id="3.30.70.100">
    <property type="match status" value="1"/>
</dbReference>